<dbReference type="SUPFAM" id="SSF51905">
    <property type="entry name" value="FAD/NAD(P)-binding domain"/>
    <property type="match status" value="1"/>
</dbReference>
<proteinExistence type="predicted"/>
<dbReference type="PANTHER" id="PTHR43675">
    <property type="entry name" value="ARSENITE METHYLTRANSFERASE"/>
    <property type="match status" value="1"/>
</dbReference>
<dbReference type="InterPro" id="IPR026669">
    <property type="entry name" value="Arsenite_MeTrfase-like"/>
</dbReference>
<reference evidence="2 3" key="1">
    <citation type="journal article" date="2013" name="Genome Biol.">
        <title>The genome sequence of the most widely cultivated cacao type and its use to identify candidate genes regulating pod color.</title>
        <authorList>
            <person name="Motamayor J.C."/>
            <person name="Mockaitis K."/>
            <person name="Schmutz J."/>
            <person name="Haiminen N."/>
            <person name="Iii D.L."/>
            <person name="Cornejo O."/>
            <person name="Findley S.D."/>
            <person name="Zheng P."/>
            <person name="Utro F."/>
            <person name="Royaert S."/>
            <person name="Saski C."/>
            <person name="Jenkins J."/>
            <person name="Podicheti R."/>
            <person name="Zhao M."/>
            <person name="Scheffler B.E."/>
            <person name="Stack J.C."/>
            <person name="Feltus F.A."/>
            <person name="Mustiga G.M."/>
            <person name="Amores F."/>
            <person name="Phillips W."/>
            <person name="Marelli J.P."/>
            <person name="May G.D."/>
            <person name="Shapiro H."/>
            <person name="Ma J."/>
            <person name="Bustamante C.D."/>
            <person name="Schnell R.J."/>
            <person name="Main D."/>
            <person name="Gilbert D."/>
            <person name="Parida L."/>
            <person name="Kuhn D.N."/>
        </authorList>
    </citation>
    <scope>NUCLEOTIDE SEQUENCE [LARGE SCALE GENOMIC DNA]</scope>
    <source>
        <strain evidence="3">cv. Matina 1-6</strain>
    </source>
</reference>
<dbReference type="OMA" id="GYGCHED"/>
<dbReference type="InParanoid" id="A0A061EMR8"/>
<dbReference type="Pfam" id="PF02353">
    <property type="entry name" value="CMAS"/>
    <property type="match status" value="1"/>
</dbReference>
<evidence type="ECO:0000259" key="1">
    <source>
        <dbReference type="Pfam" id="PF01593"/>
    </source>
</evidence>
<dbReference type="GO" id="GO:0016491">
    <property type="term" value="F:oxidoreductase activity"/>
    <property type="evidence" value="ECO:0007669"/>
    <property type="project" value="InterPro"/>
</dbReference>
<dbReference type="GO" id="GO:0008168">
    <property type="term" value="F:methyltransferase activity"/>
    <property type="evidence" value="ECO:0000318"/>
    <property type="project" value="GO_Central"/>
</dbReference>
<protein>
    <submittedName>
        <fullName evidence="2">Cyclopropane fatty acid synthase</fullName>
    </submittedName>
</protein>
<dbReference type="Pfam" id="PF01593">
    <property type="entry name" value="Amino_oxidase"/>
    <property type="match status" value="1"/>
</dbReference>
<accession>A0A061EMR8</accession>
<evidence type="ECO:0000313" key="3">
    <source>
        <dbReference type="Proteomes" id="UP000026915"/>
    </source>
</evidence>
<dbReference type="InterPro" id="IPR002937">
    <property type="entry name" value="Amino_oxidase"/>
</dbReference>
<dbReference type="Gramene" id="EOY06141">
    <property type="protein sequence ID" value="EOY06141"/>
    <property type="gene ID" value="TCM_020958"/>
</dbReference>
<dbReference type="Proteomes" id="UP000026915">
    <property type="component" value="Chromosome 4"/>
</dbReference>
<keyword evidence="3" id="KW-1185">Reference proteome</keyword>
<organism evidence="2 3">
    <name type="scientific">Theobroma cacao</name>
    <name type="common">Cacao</name>
    <name type="synonym">Cocoa</name>
    <dbReference type="NCBI Taxonomy" id="3641"/>
    <lineage>
        <taxon>Eukaryota</taxon>
        <taxon>Viridiplantae</taxon>
        <taxon>Streptophyta</taxon>
        <taxon>Embryophyta</taxon>
        <taxon>Tracheophyta</taxon>
        <taxon>Spermatophyta</taxon>
        <taxon>Magnoliopsida</taxon>
        <taxon>eudicotyledons</taxon>
        <taxon>Gunneridae</taxon>
        <taxon>Pentapetalae</taxon>
        <taxon>rosids</taxon>
        <taxon>malvids</taxon>
        <taxon>Malvales</taxon>
        <taxon>Malvaceae</taxon>
        <taxon>Byttnerioideae</taxon>
        <taxon>Theobroma</taxon>
    </lineage>
</organism>
<dbReference type="PANTHER" id="PTHR43675:SF10">
    <property type="entry name" value="CYCLOPROPANE FATTY ACID SYNTHASE"/>
    <property type="match status" value="1"/>
</dbReference>
<feature type="domain" description="Amine oxidase" evidence="1">
    <location>
        <begin position="12"/>
        <end position="259"/>
    </location>
</feature>
<dbReference type="CDD" id="cd02440">
    <property type="entry name" value="AdoMet_MTases"/>
    <property type="match status" value="1"/>
</dbReference>
<dbReference type="InterPro" id="IPR029063">
    <property type="entry name" value="SAM-dependent_MTases_sf"/>
</dbReference>
<evidence type="ECO:0000313" key="2">
    <source>
        <dbReference type="EMBL" id="EOY06141.1"/>
    </source>
</evidence>
<name>A0A061EMR8_THECC</name>
<dbReference type="EMBL" id="CM001882">
    <property type="protein sequence ID" value="EOY06141.1"/>
    <property type="molecule type" value="Genomic_DNA"/>
</dbReference>
<dbReference type="Gene3D" id="3.50.50.60">
    <property type="entry name" value="FAD/NAD(P)-binding domain"/>
    <property type="match status" value="1"/>
</dbReference>
<sequence length="917" mass="103856">MGFAVIGGGIRGLVSAYVLAKAGVNVVVYEKEDQFGGHAKTVNFHAIDLDLGFLFLNPATYPTMLELFDILGVDVEASDVSFSVSHDKLGHGYEWGTHHGFSSLFAHRKNMLNPYFWQVLREIIKFRDDAISYLHMLENNPDIDRNETLGQFIKSRGYSETFQNTFLGPICGSIWCCSTQKVLNFSAFSTLSLCCSHHMFQLFGRPQWLTIKRHSYFVKKVRDILESRGCQLKLGCQVHSVLPADNAILWTSNDNGKKGLAGSIMVCGDGFQETYNGCIMAVDAPSALALLGNQATFEEMRILGAFQYSSSDIFLHRDSNLMPKNRSAWSALNFLRSSEDKACLTYWLNVLQNVGKTSLQFFVTLNPHHTPNNTLLKWSTGLLIPSIAASKASLELDQIQGKRGIWFCESIISTECHLSICLQYFQAMTSMRTNLREMLLFTTEDHFFYQAGMVAAHGILGKHSSVLNSQRHLSLSFTETGARLVVTKFFQQYISMGCVILFEEGGGVFTFKGSMEKCSLKAVLKVHNPQFYWKTMTEADLGLADAYIHGDFSFEDKEEGLLNLFLIFIANRESDSSASGLNKKRGWWAPALFTASISSAKYFLKHVLRQNTLIQARRNISRHYDLRNELFELFMDVTMQYSSAIFKVKTPDSMAENEDLKVAQLRKISSLIDKARIEKGHEVIEFGSGWGYFAIEVVKRTGCKYTGVTLSEEQLKYAEAKVKEAGLQDNIKFLLCDYRQLPKTCKYDRIISCEMTEHVGNEYIEEFFRCCESILAKDGLFVLQFISVTEELFHEYLRSPGFAKEYIFPGGCLLSLTRMLSAMGAGSRLSVEHVENIGPNYVQTLRCWRKNFLENKSKILALGFDEKFMRTWEYYFDYCAAGFKSRTIGDYQVVFSRPSNFAALGDPYQGFPSAYSY</sequence>
<dbReference type="InterPro" id="IPR036188">
    <property type="entry name" value="FAD/NAD-bd_sf"/>
</dbReference>
<gene>
    <name evidence="2" type="ORF">TCM_020958</name>
</gene>
<dbReference type="AlphaFoldDB" id="A0A061EMR8"/>
<dbReference type="Gene3D" id="3.40.50.150">
    <property type="entry name" value="Vaccinia Virus protein VP39"/>
    <property type="match status" value="1"/>
</dbReference>
<dbReference type="HOGENOM" id="CLU_008662_2_0_1"/>
<dbReference type="SUPFAM" id="SSF53335">
    <property type="entry name" value="S-adenosyl-L-methionine-dependent methyltransferases"/>
    <property type="match status" value="1"/>
</dbReference>
<dbReference type="eggNOG" id="ENOG502QS47">
    <property type="taxonomic scope" value="Eukaryota"/>
</dbReference>